<dbReference type="Proteomes" id="UP000223738">
    <property type="component" value="Segment"/>
</dbReference>
<dbReference type="Pfam" id="PF09718">
    <property type="entry name" value="Tape_meas_lam_C"/>
    <property type="match status" value="1"/>
</dbReference>
<dbReference type="InterPro" id="IPR009628">
    <property type="entry name" value="Phage_tape_measure_N"/>
</dbReference>
<protein>
    <submittedName>
        <fullName evidence="4">Tape measure protein</fullName>
    </submittedName>
</protein>
<sequence>MPTIAELQVKVDSTQLKDGKQAFNEFADSAKNASDAVNKFKGGSAGGGIAPEAETSKVKNLSASIDDQTRKLQNLATQRKALEASGMKTTDINEYTRLNSIIDANIALVERQGTAVSRLTSLEDKDLQKKTQKAEQEARIQENIVKATERKDLVITNASAREQRSIEQTINGLDRQIKAQNDYNKAIQNLSKARALSGMSGPDDSRTTMSGAEFDSYTKLAAAQRDAKLAVMDYSAEMDRVRSKLDTYTATLSRTDRAEVEHKRSIEVLNEARRLGIVTQDEYDAKLARFNERLESVKKGNEGAAISTERLSKQMNQVTGRYDAVTKAMNNQTVAEQILTQANERGLISTEDMTKALQGYSAAVEKAKAKVAGPDIGEEFERGLDDVLAYRTELRNLELQEKRLQDMRSSGRELTDTQQRDLDRATTALQKNREALEKRIRTGENAGMTYKQEQAALRGMPAQITDIVVSLQGGQAPLTVLLQQGGQIKDMFGGVGAAIRGMATTLVGMINPFTVAAAVMGTLAIAAYQGGNELNEFNKALIQTRGVSGASANDFTAMRTELDGITGTASQAAQALTLMESSGKIASGSFVEIGEAAILMQKATGQAMSETIEDFASLGKDPVDAAIRLDEKYKFLTGSVIAQAAALEEQGRKQEAVTLLQGRMAEAATEAAKTMIEEAGWIEQAWNGVKGAVSDTWDALRGIGRESTAQSELDEVLAKQKEIYDLARGNEAALKRNSKYQELEAERRVLQARVDTEKSLADYQAKREIDRQKDVAYTNQMANASLSNLATLDKVQAKEEALKKVQREQAEQRERVKRLGRDLSADEVRNMDRALAAAKQELKDAQEAQAKKGGRGAIDTRELTEVKSNLKNITAEYDGYYKNITALGKANVVNAEATYRSQMAVLQAQEKAVSDSFGKTISELERLRGAKGNTAAQNISLDNQMTKAEDERVRAVEAIQNKQEQLTIAFQGDMEKRRASIDSYTDAIKEQVRALREQGDRAVAGVGMGSRQSGVANQQYDNDLWYAKEKRRLSEALTANKIDDNEYKEKYATLKAAHSEMTDVIIENDRKVQEANADWTNGFTASIQNAQDAGMNFAGNMQTALTGAFTSAGQAFATFVTTGKLSFQDLTLSIISNMAQIAAQQAAMGALGALFGAIGGGIGGGGNGLAVGSAGYTSSNLGASAAGYSSKYFAKGGAFTGGTQYFANGGAFTNGIVSSATSFGMANGNRGVMGEAGPEAVVPLTRTSNGDLGVRMVGNDGSGGNTNIVNVVVNVSDDGTQTSTDGGGDWNSFGSQLGQFVDQRVYTIINKETRGGGSLQPQKQ</sequence>
<feature type="coiled-coil region" evidence="1">
    <location>
        <begin position="58"/>
        <end position="85"/>
    </location>
</feature>
<feature type="coiled-coil region" evidence="1">
    <location>
        <begin position="795"/>
        <end position="851"/>
    </location>
</feature>
<dbReference type="NCBIfam" id="TIGR01541">
    <property type="entry name" value="tape_meas_lam_C"/>
    <property type="match status" value="1"/>
</dbReference>
<evidence type="ECO:0000313" key="4">
    <source>
        <dbReference type="EMBL" id="ANA49263.1"/>
    </source>
</evidence>
<feature type="domain" description="Bacteriophage tail tape measure C-terminal" evidence="3">
    <location>
        <begin position="1078"/>
        <end position="1151"/>
    </location>
</feature>
<keyword evidence="1" id="KW-0175">Coiled coil</keyword>
<dbReference type="InterPro" id="IPR006431">
    <property type="entry name" value="Phage_tape_meas_C"/>
</dbReference>
<reference evidence="4 5" key="1">
    <citation type="submission" date="2016-03" db="EMBL/GenBank/DDBJ databases">
        <title>Characterization of pf16 and phiPMW: Two novel phages infecting Pseudomonas putida PpG1.</title>
        <authorList>
            <person name="Magill D.J."/>
            <person name="Krylov V.N."/>
            <person name="Allen C.C.R."/>
            <person name="McGrath J.W."/>
            <person name="Quinn J.P."/>
            <person name="Kulakov L.A."/>
        </authorList>
    </citation>
    <scope>NUCLEOTIDE SEQUENCE [LARGE SCALE GENOMIC DNA]</scope>
</reference>
<keyword evidence="5" id="KW-1185">Reference proteome</keyword>
<gene>
    <name evidence="4" type="ORF">PMW_138</name>
</gene>
<evidence type="ECO:0000259" key="2">
    <source>
        <dbReference type="Pfam" id="PF06791"/>
    </source>
</evidence>
<evidence type="ECO:0000256" key="1">
    <source>
        <dbReference type="SAM" id="Coils"/>
    </source>
</evidence>
<dbReference type="Pfam" id="PF06791">
    <property type="entry name" value="TMP_2"/>
    <property type="match status" value="1"/>
</dbReference>
<dbReference type="EMBL" id="KU862660">
    <property type="protein sequence ID" value="ANA49263.1"/>
    <property type="molecule type" value="Genomic_DNA"/>
</dbReference>
<evidence type="ECO:0000259" key="3">
    <source>
        <dbReference type="Pfam" id="PF09718"/>
    </source>
</evidence>
<name>A0A1S5R1G8_9CAUD</name>
<proteinExistence type="predicted"/>
<feature type="coiled-coil region" evidence="1">
    <location>
        <begin position="387"/>
        <end position="439"/>
    </location>
</feature>
<evidence type="ECO:0000313" key="5">
    <source>
        <dbReference type="Proteomes" id="UP000223738"/>
    </source>
</evidence>
<feature type="domain" description="Bacteriophage tail tape measure N-terminal" evidence="2">
    <location>
        <begin position="443"/>
        <end position="643"/>
    </location>
</feature>
<accession>A0A1S5R1G8</accession>
<organism evidence="4 5">
    <name type="scientific">Pseudomonas phage phiPMW</name>
    <dbReference type="NCBI Taxonomy" id="1815582"/>
    <lineage>
        <taxon>Viruses</taxon>
        <taxon>Duplodnaviria</taxon>
        <taxon>Heunggongvirae</taxon>
        <taxon>Uroviricota</taxon>
        <taxon>Caudoviricetes</taxon>
        <taxon>Plaisancevirus</taxon>
        <taxon>Plaisancevirus PMW</taxon>
    </lineage>
</organism>